<dbReference type="CDD" id="cd00090">
    <property type="entry name" value="HTH_ARSR"/>
    <property type="match status" value="1"/>
</dbReference>
<dbReference type="InterPro" id="IPR007421">
    <property type="entry name" value="Schlafen_AlbA_2_dom"/>
</dbReference>
<feature type="domain" description="Transcription regulator TrmB N-terminal" evidence="1">
    <location>
        <begin position="356"/>
        <end position="413"/>
    </location>
</feature>
<proteinExistence type="predicted"/>
<sequence length="416" mass="47348">MRETRNLEFKEKISDSFLKTVVAFANYDGGEVLFGVDDNGKSVGLTNLKSDAIAIENKINDSISPQISFEIEMDCKENIIKLKVHPGDEKPYFFKSKSYKRNDSSTVEIDSLELKRLILEGQNKSYDSLSSKKESYSFIYLEKKFKEIVGIKEINNDILKTLELVDKNNFLTNAGSLFADNNEDNLIDIVRFGESRNTILSRLQLKNISILEAFDTSIEKYKEYYQIENIKGSYRERVDLVPENAFREAIANALVHRDWMTNSYIQVSMEKDAITIVSPGGLPTGISEEEYLDGQISVMRNPIIGNIFFRLNIIESFGTGIKRIKEAYKNFEKNPSFKIFDNSIEVRLPLILGVENLSQDETRVYRALENKSLPSSAIADDTGFGKNKVLNVLNDLMDKGYVIKRGKGRGTKYSLK</sequence>
<dbReference type="EMBL" id="CACRUP010000001">
    <property type="protein sequence ID" value="VYT62107.1"/>
    <property type="molecule type" value="Genomic_DNA"/>
</dbReference>
<reference evidence="3" key="1">
    <citation type="submission" date="2019-11" db="EMBL/GenBank/DDBJ databases">
        <authorList>
            <person name="Feng L."/>
        </authorList>
    </citation>
    <scope>NUCLEOTIDE SEQUENCE</scope>
    <source>
        <strain evidence="3">PgorbachiiLFYP46</strain>
    </source>
</reference>
<name>A0A6N2Y7D9_9FIRM</name>
<dbReference type="InterPro" id="IPR038461">
    <property type="entry name" value="Schlafen_AlbA_2_dom_sf"/>
</dbReference>
<dbReference type="InterPro" id="IPR038475">
    <property type="entry name" value="RecG_C_sf"/>
</dbReference>
<dbReference type="InterPro" id="IPR002831">
    <property type="entry name" value="Tscrpt_reg_TrmB_N"/>
</dbReference>
<dbReference type="Pfam" id="PF01978">
    <property type="entry name" value="TrmB"/>
    <property type="match status" value="1"/>
</dbReference>
<dbReference type="Pfam" id="PF13749">
    <property type="entry name" value="HATPase_c_4"/>
    <property type="match status" value="1"/>
</dbReference>
<dbReference type="Gene3D" id="3.30.950.30">
    <property type="entry name" value="Schlafen, AAA domain"/>
    <property type="match status" value="1"/>
</dbReference>
<evidence type="ECO:0000259" key="1">
    <source>
        <dbReference type="Pfam" id="PF01978"/>
    </source>
</evidence>
<dbReference type="PANTHER" id="PTHR30595">
    <property type="entry name" value="GLPR-RELATED TRANSCRIPTIONAL REPRESSOR"/>
    <property type="match status" value="1"/>
</dbReference>
<evidence type="ECO:0000259" key="2">
    <source>
        <dbReference type="Pfam" id="PF04326"/>
    </source>
</evidence>
<accession>A0A6N2Y7D9</accession>
<feature type="domain" description="Schlafen AlbA-2" evidence="2">
    <location>
        <begin position="3"/>
        <end position="109"/>
    </location>
</feature>
<dbReference type="InterPro" id="IPR011991">
    <property type="entry name" value="ArsR-like_HTH"/>
</dbReference>
<dbReference type="Pfam" id="PF04326">
    <property type="entry name" value="SLFN_AlbA_2"/>
    <property type="match status" value="1"/>
</dbReference>
<dbReference type="Gene3D" id="3.30.565.60">
    <property type="match status" value="1"/>
</dbReference>
<protein>
    <submittedName>
        <fullName evidence="3">Divergent AAA domain protein</fullName>
    </submittedName>
</protein>
<dbReference type="InterPro" id="IPR036388">
    <property type="entry name" value="WH-like_DNA-bd_sf"/>
</dbReference>
<dbReference type="PANTHER" id="PTHR30595:SF6">
    <property type="entry name" value="SCHLAFEN ALBA-2 DOMAIN-CONTAINING PROTEIN"/>
    <property type="match status" value="1"/>
</dbReference>
<organism evidence="3">
    <name type="scientific">Peptoniphilus gorbachii</name>
    <dbReference type="NCBI Taxonomy" id="411567"/>
    <lineage>
        <taxon>Bacteria</taxon>
        <taxon>Bacillati</taxon>
        <taxon>Bacillota</taxon>
        <taxon>Tissierellia</taxon>
        <taxon>Tissierellales</taxon>
        <taxon>Peptoniphilaceae</taxon>
        <taxon>Peptoniphilus</taxon>
    </lineage>
</organism>
<gene>
    <name evidence="3" type="ORF">PGLFYP46_00003</name>
</gene>
<dbReference type="SUPFAM" id="SSF46785">
    <property type="entry name" value="Winged helix' DNA-binding domain"/>
    <property type="match status" value="1"/>
</dbReference>
<dbReference type="Gene3D" id="1.10.10.10">
    <property type="entry name" value="Winged helix-like DNA-binding domain superfamily/Winged helix DNA-binding domain"/>
    <property type="match status" value="1"/>
</dbReference>
<dbReference type="RefSeq" id="WP_156699871.1">
    <property type="nucleotide sequence ID" value="NZ_CACRUP010000001.1"/>
</dbReference>
<evidence type="ECO:0000313" key="3">
    <source>
        <dbReference type="EMBL" id="VYT62107.1"/>
    </source>
</evidence>
<dbReference type="AlphaFoldDB" id="A0A6N2Y7D9"/>
<dbReference type="InterPro" id="IPR036390">
    <property type="entry name" value="WH_DNA-bd_sf"/>
</dbReference>